<dbReference type="Proteomes" id="UP001600888">
    <property type="component" value="Unassembled WGS sequence"/>
</dbReference>
<comment type="similarity">
    <text evidence="2">Belongs to the UPF0057 (PMP3) family.</text>
</comment>
<evidence type="ECO:0008006" key="10">
    <source>
        <dbReference type="Google" id="ProtNLM"/>
    </source>
</evidence>
<evidence type="ECO:0000256" key="1">
    <source>
        <dbReference type="ARBA" id="ARBA00004370"/>
    </source>
</evidence>
<proteinExistence type="inferred from homology"/>
<reference evidence="8 9" key="1">
    <citation type="submission" date="2024-03" db="EMBL/GenBank/DDBJ databases">
        <title>A high-quality draft genome sequence of Diaporthe vaccinii, a causative agent of upright dieback and viscid rot disease in cranberry plants.</title>
        <authorList>
            <person name="Sarrasin M."/>
            <person name="Lang B.F."/>
            <person name="Burger G."/>
        </authorList>
    </citation>
    <scope>NUCLEOTIDE SEQUENCE [LARGE SCALE GENOMIC DNA]</scope>
    <source>
        <strain evidence="8 9">IS7</strain>
    </source>
</reference>
<dbReference type="Pfam" id="PF01679">
    <property type="entry name" value="Pmp3"/>
    <property type="match status" value="1"/>
</dbReference>
<dbReference type="InterPro" id="IPR000612">
    <property type="entry name" value="PMP3"/>
</dbReference>
<keyword evidence="9" id="KW-1185">Reference proteome</keyword>
<organism evidence="8 9">
    <name type="scientific">Diaporthe vaccinii</name>
    <dbReference type="NCBI Taxonomy" id="105482"/>
    <lineage>
        <taxon>Eukaryota</taxon>
        <taxon>Fungi</taxon>
        <taxon>Dikarya</taxon>
        <taxon>Ascomycota</taxon>
        <taxon>Pezizomycotina</taxon>
        <taxon>Sordariomycetes</taxon>
        <taxon>Sordariomycetidae</taxon>
        <taxon>Diaporthales</taxon>
        <taxon>Diaporthaceae</taxon>
        <taxon>Diaporthe</taxon>
        <taxon>Diaporthe eres species complex</taxon>
    </lineage>
</organism>
<feature type="region of interest" description="Disordered" evidence="6">
    <location>
        <begin position="116"/>
        <end position="149"/>
    </location>
</feature>
<evidence type="ECO:0000256" key="3">
    <source>
        <dbReference type="ARBA" id="ARBA00022692"/>
    </source>
</evidence>
<keyword evidence="4 7" id="KW-1133">Transmembrane helix</keyword>
<keyword evidence="5 7" id="KW-0472">Membrane</keyword>
<accession>A0ABR4EGD0</accession>
<evidence type="ECO:0000313" key="9">
    <source>
        <dbReference type="Proteomes" id="UP001600888"/>
    </source>
</evidence>
<comment type="subcellular location">
    <subcellularLocation>
        <location evidence="1">Membrane</location>
    </subcellularLocation>
</comment>
<feature type="region of interest" description="Disordered" evidence="6">
    <location>
        <begin position="1"/>
        <end position="29"/>
    </location>
</feature>
<evidence type="ECO:0000256" key="5">
    <source>
        <dbReference type="ARBA" id="ARBA00023136"/>
    </source>
</evidence>
<dbReference type="EMBL" id="JBAWTH010000057">
    <property type="protein sequence ID" value="KAL2281479.1"/>
    <property type="molecule type" value="Genomic_DNA"/>
</dbReference>
<comment type="caution">
    <text evidence="8">The sequence shown here is derived from an EMBL/GenBank/DDBJ whole genome shotgun (WGS) entry which is preliminary data.</text>
</comment>
<evidence type="ECO:0000256" key="4">
    <source>
        <dbReference type="ARBA" id="ARBA00022989"/>
    </source>
</evidence>
<feature type="transmembrane region" description="Helical" evidence="7">
    <location>
        <begin position="39"/>
        <end position="57"/>
    </location>
</feature>
<evidence type="ECO:0000256" key="7">
    <source>
        <dbReference type="SAM" id="Phobius"/>
    </source>
</evidence>
<evidence type="ECO:0000256" key="2">
    <source>
        <dbReference type="ARBA" id="ARBA00009530"/>
    </source>
</evidence>
<keyword evidence="3 7" id="KW-0812">Transmembrane</keyword>
<evidence type="ECO:0000256" key="6">
    <source>
        <dbReference type="SAM" id="MobiDB-lite"/>
    </source>
</evidence>
<gene>
    <name evidence="8" type="ORF">FJTKL_11638</name>
</gene>
<dbReference type="EMBL" id="JBAWTH010000057">
    <property type="protein sequence ID" value="KAL2281481.1"/>
    <property type="molecule type" value="Genomic_DNA"/>
</dbReference>
<dbReference type="EMBL" id="JBAWTH010000057">
    <property type="protein sequence ID" value="KAL2281480.1"/>
    <property type="molecule type" value="Genomic_DNA"/>
</dbReference>
<protein>
    <recommendedName>
        <fullName evidence="10">Plasma membrane proteolipid 3</fullName>
    </recommendedName>
</protein>
<sequence length="149" mass="16283">MNADPAPMASPAAEDPPRKLPKQRSRAVDSIDSRDNTTILLLLVIAIFIPPVAVLCITSCDAQFGLNVILQLLTFGIASFFHAVWVIFYYGKGGRLTWGQRKKLERQNVARALEFPADPRPPQVRNEAYSDAPAYSAYGGGDGGDSKYV</sequence>
<name>A0ABR4EGD0_9PEZI</name>
<evidence type="ECO:0000313" key="8">
    <source>
        <dbReference type="EMBL" id="KAL2281479.1"/>
    </source>
</evidence>
<feature type="transmembrane region" description="Helical" evidence="7">
    <location>
        <begin position="69"/>
        <end position="91"/>
    </location>
</feature>